<accession>A0AAU7KNJ6</accession>
<dbReference type="AlphaFoldDB" id="A0AAU7KNJ6"/>
<dbReference type="EMBL" id="CP098827">
    <property type="protein sequence ID" value="XBO73004.1"/>
    <property type="molecule type" value="Genomic_DNA"/>
</dbReference>
<dbReference type="RefSeq" id="WP_348828082.1">
    <property type="nucleotide sequence ID" value="NZ_CP098827.1"/>
</dbReference>
<name>A0AAU7KNJ6_9GAMM</name>
<proteinExistence type="predicted"/>
<gene>
    <name evidence="1" type="ORF">NFG58_10025</name>
</gene>
<organism evidence="1">
    <name type="scientific">Halomonas sp. RT37</name>
    <dbReference type="NCBI Taxonomy" id="2950872"/>
    <lineage>
        <taxon>Bacteria</taxon>
        <taxon>Pseudomonadati</taxon>
        <taxon>Pseudomonadota</taxon>
        <taxon>Gammaproteobacteria</taxon>
        <taxon>Oceanospirillales</taxon>
        <taxon>Halomonadaceae</taxon>
        <taxon>Halomonas</taxon>
    </lineage>
</organism>
<protein>
    <submittedName>
        <fullName evidence="1">Uncharacterized protein</fullName>
    </submittedName>
</protein>
<reference evidence="1" key="1">
    <citation type="submission" date="2022-06" db="EMBL/GenBank/DDBJ databases">
        <title>A novel DMS-producing enzyme.</title>
        <authorList>
            <person name="Zhang Y."/>
        </authorList>
    </citation>
    <scope>NUCLEOTIDE SEQUENCE</scope>
    <source>
        <strain evidence="1">RT37</strain>
    </source>
</reference>
<sequence length="125" mass="13826">MLSTLLPNVPTRWAPMEDAVMSANDGEQMAWRFLPERFRQSESGGSYRRDGARAAGERRFQKGLTQENDMSSKLCLGNTANRALKEAVHAAWALNGGLWFAVPLRWIPGVPCECHPMQSHGQAAA</sequence>
<evidence type="ECO:0000313" key="1">
    <source>
        <dbReference type="EMBL" id="XBO73004.1"/>
    </source>
</evidence>